<name>A0AAP0IZS2_9MAGN</name>
<organism evidence="1 2">
    <name type="scientific">Stephania japonica</name>
    <dbReference type="NCBI Taxonomy" id="461633"/>
    <lineage>
        <taxon>Eukaryota</taxon>
        <taxon>Viridiplantae</taxon>
        <taxon>Streptophyta</taxon>
        <taxon>Embryophyta</taxon>
        <taxon>Tracheophyta</taxon>
        <taxon>Spermatophyta</taxon>
        <taxon>Magnoliopsida</taxon>
        <taxon>Ranunculales</taxon>
        <taxon>Menispermaceae</taxon>
        <taxon>Menispermoideae</taxon>
        <taxon>Cissampelideae</taxon>
        <taxon>Stephania</taxon>
    </lineage>
</organism>
<comment type="caution">
    <text evidence="1">The sequence shown here is derived from an EMBL/GenBank/DDBJ whole genome shotgun (WGS) entry which is preliminary data.</text>
</comment>
<keyword evidence="2" id="KW-1185">Reference proteome</keyword>
<accession>A0AAP0IZS2</accession>
<dbReference type="EMBL" id="JBBNAE010000005">
    <property type="protein sequence ID" value="KAK9123782.1"/>
    <property type="molecule type" value="Genomic_DNA"/>
</dbReference>
<evidence type="ECO:0000313" key="1">
    <source>
        <dbReference type="EMBL" id="KAK9123782.1"/>
    </source>
</evidence>
<dbReference type="AlphaFoldDB" id="A0AAP0IZS2"/>
<reference evidence="1 2" key="1">
    <citation type="submission" date="2024-01" db="EMBL/GenBank/DDBJ databases">
        <title>Genome assemblies of Stephania.</title>
        <authorList>
            <person name="Yang L."/>
        </authorList>
    </citation>
    <scope>NUCLEOTIDE SEQUENCE [LARGE SCALE GENOMIC DNA]</scope>
    <source>
        <strain evidence="1">QJT</strain>
        <tissue evidence="1">Leaf</tissue>
    </source>
</reference>
<dbReference type="Proteomes" id="UP001417504">
    <property type="component" value="Unassembled WGS sequence"/>
</dbReference>
<protein>
    <submittedName>
        <fullName evidence="1">Uncharacterized protein</fullName>
    </submittedName>
</protein>
<gene>
    <name evidence="1" type="ORF">Sjap_013384</name>
</gene>
<sequence length="303" mass="35135">MASYFDNYSQFEDSYYESMNGVGMLNYGREFSNWPSYVQQVEICGLCGDCTHSANVCPYDSEYESYPYLGNASPQLYLSYPFSSPLTPRQDEQSLEDMFKEYSSVTQRFHQDILLHPENMEQHFKDINSNLRSIETLTTKLNDTLNRMLEEEEEFLVLLSCDEKETLNNVTLMSVEVKDEEYWSDYEESEEKLEVFQSEPEIVMAQTYGEESEKEIKVTLTRPEELLHENKEGQSIVLVNPPTLPYILDDFDMEVDEKEHSKTFCTADTFVLDDLKIIDSFVLEVSDKLPLLNKGVSAFTAQC</sequence>
<evidence type="ECO:0000313" key="2">
    <source>
        <dbReference type="Proteomes" id="UP001417504"/>
    </source>
</evidence>
<proteinExistence type="predicted"/>